<keyword evidence="1" id="KW-1133">Transmembrane helix</keyword>
<dbReference type="AlphaFoldDB" id="K0AZT1"/>
<feature type="transmembrane region" description="Helical" evidence="1">
    <location>
        <begin position="6"/>
        <end position="31"/>
    </location>
</feature>
<evidence type="ECO:0000313" key="3">
    <source>
        <dbReference type="Proteomes" id="UP000006094"/>
    </source>
</evidence>
<dbReference type="KEGG" id="cad:Curi_c12810"/>
<dbReference type="HOGENOM" id="CLU_084438_0_0_9"/>
<dbReference type="RefSeq" id="WP_014967429.1">
    <property type="nucleotide sequence ID" value="NC_018664.1"/>
</dbReference>
<gene>
    <name evidence="2" type="ordered locus">Curi_c12810</name>
</gene>
<reference evidence="2 3" key="1">
    <citation type="journal article" date="2012" name="PLoS ONE">
        <title>The purine-utilizing bacterium Clostridium acidurici 9a: a genome-guided metabolic reconsideration.</title>
        <authorList>
            <person name="Hartwich K."/>
            <person name="Poehlein A."/>
            <person name="Daniel R."/>
        </authorList>
    </citation>
    <scope>NUCLEOTIDE SEQUENCE [LARGE SCALE GENOMIC DNA]</scope>
    <source>
        <strain evidence="3">ATCC 7906 / DSM 604 / BCRC 14475 / CIP 104303 / KCTC 5404 / NCIMB 10678 / 9a</strain>
    </source>
</reference>
<evidence type="ECO:0008006" key="4">
    <source>
        <dbReference type="Google" id="ProtNLM"/>
    </source>
</evidence>
<keyword evidence="1" id="KW-0472">Membrane</keyword>
<protein>
    <recommendedName>
        <fullName evidence="4">Peptidase MA-like domain-containing protein</fullName>
    </recommendedName>
</protein>
<evidence type="ECO:0000313" key="2">
    <source>
        <dbReference type="EMBL" id="AFS78292.1"/>
    </source>
</evidence>
<dbReference type="EMBL" id="CP003326">
    <property type="protein sequence ID" value="AFS78292.1"/>
    <property type="molecule type" value="Genomic_DNA"/>
</dbReference>
<organism evidence="2 3">
    <name type="scientific">Gottschalkia acidurici (strain ATCC 7906 / DSM 604 / BCRC 14475 / CIP 104303 / KCTC 5404 / NCIMB 10678 / 9a)</name>
    <name type="common">Clostridium acidurici</name>
    <dbReference type="NCBI Taxonomy" id="1128398"/>
    <lineage>
        <taxon>Bacteria</taxon>
        <taxon>Bacillati</taxon>
        <taxon>Bacillota</taxon>
        <taxon>Tissierellia</taxon>
        <taxon>Tissierellales</taxon>
        <taxon>Gottschalkiaceae</taxon>
        <taxon>Gottschalkia</taxon>
    </lineage>
</organism>
<name>K0AZT1_GOTA9</name>
<keyword evidence="3" id="KW-1185">Reference proteome</keyword>
<dbReference type="Proteomes" id="UP000006094">
    <property type="component" value="Chromosome"/>
</dbReference>
<dbReference type="eggNOG" id="ENOG50313NS">
    <property type="taxonomic scope" value="Bacteria"/>
</dbReference>
<accession>K0AZT1</accession>
<evidence type="ECO:0000256" key="1">
    <source>
        <dbReference type="SAM" id="Phobius"/>
    </source>
</evidence>
<sequence length="248" mass="29119">MNSKILRWAIIISIIIIGLGIYFVQFTALGYRMTVSLRDFQELDDNIYVYNSYGIDDKTILEVISEAKKRVRNFYGGLQSSPVIILSDDKKVLDKLNGDHDIMTAVFGNVYSYISVSSEYFDVDILAHEMTHAETHARLYKGKIWYSAIVPVWFDEGIALQNDYREQYSEETWVEKTDNGTNIISLDEMDTSEEFYKGTKEDRRFRYMLSRHELKNWIEKKNVDSVNELLERVNQGEDFDTMYFGYWS</sequence>
<keyword evidence="1" id="KW-0812">Transmembrane</keyword>
<dbReference type="OrthoDB" id="43895at2"/>
<proteinExistence type="predicted"/>